<reference evidence="1" key="1">
    <citation type="submission" date="2020-05" db="EMBL/GenBank/DDBJ databases">
        <authorList>
            <person name="Chiriac C."/>
            <person name="Salcher M."/>
            <person name="Ghai R."/>
            <person name="Kavagutti S V."/>
        </authorList>
    </citation>
    <scope>NUCLEOTIDE SEQUENCE</scope>
</reference>
<organism evidence="1">
    <name type="scientific">uncultured Caudovirales phage</name>
    <dbReference type="NCBI Taxonomy" id="2100421"/>
    <lineage>
        <taxon>Viruses</taxon>
        <taxon>Duplodnaviria</taxon>
        <taxon>Heunggongvirae</taxon>
        <taxon>Uroviricota</taxon>
        <taxon>Caudoviricetes</taxon>
        <taxon>Peduoviridae</taxon>
        <taxon>Maltschvirus</taxon>
        <taxon>Maltschvirus maltsch</taxon>
    </lineage>
</organism>
<sequence>MGTALCKVVYLSEVTLSDGAAEIKVECVTGKTEQEAKQCPDTLKRATRHFSGKAKEKFKVIRVKHIKELGEKND</sequence>
<evidence type="ECO:0000313" key="1">
    <source>
        <dbReference type="EMBL" id="CAB5225848.1"/>
    </source>
</evidence>
<accession>A0A6J7X5J4</accession>
<proteinExistence type="predicted"/>
<name>A0A6J7X5J4_9CAUD</name>
<dbReference type="EMBL" id="LR798349">
    <property type="protein sequence ID" value="CAB5225848.1"/>
    <property type="molecule type" value="Genomic_DNA"/>
</dbReference>
<gene>
    <name evidence="1" type="ORF">UFOVP754_8</name>
</gene>
<protein>
    <submittedName>
        <fullName evidence="1">Uncharacterized protein</fullName>
    </submittedName>
</protein>